<evidence type="ECO:0000313" key="2">
    <source>
        <dbReference type="EMBL" id="KFO21807.1"/>
    </source>
</evidence>
<dbReference type="EMBL" id="KN124308">
    <property type="protein sequence ID" value="KFO21807.1"/>
    <property type="molecule type" value="Genomic_DNA"/>
</dbReference>
<dbReference type="Proteomes" id="UP000028990">
    <property type="component" value="Unassembled WGS sequence"/>
</dbReference>
<name>A0A091CTR1_FUKDA</name>
<evidence type="ECO:0000256" key="1">
    <source>
        <dbReference type="SAM" id="MobiDB-lite"/>
    </source>
</evidence>
<dbReference type="InterPro" id="IPR001436">
    <property type="entry name" value="Alpha-crystallin/sHSP_animal"/>
</dbReference>
<keyword evidence="3" id="KW-1185">Reference proteome</keyword>
<dbReference type="PRINTS" id="PR00299">
    <property type="entry name" value="ACRYSTALLIN"/>
</dbReference>
<dbReference type="AlphaFoldDB" id="A0A091CTR1"/>
<organism evidence="2 3">
    <name type="scientific">Fukomys damarensis</name>
    <name type="common">Damaraland mole rat</name>
    <name type="synonym">Cryptomys damarensis</name>
    <dbReference type="NCBI Taxonomy" id="885580"/>
    <lineage>
        <taxon>Eukaryota</taxon>
        <taxon>Metazoa</taxon>
        <taxon>Chordata</taxon>
        <taxon>Craniata</taxon>
        <taxon>Vertebrata</taxon>
        <taxon>Euteleostomi</taxon>
        <taxon>Mammalia</taxon>
        <taxon>Eutheria</taxon>
        <taxon>Euarchontoglires</taxon>
        <taxon>Glires</taxon>
        <taxon>Rodentia</taxon>
        <taxon>Hystricomorpha</taxon>
        <taxon>Bathyergidae</taxon>
        <taxon>Fukomys</taxon>
    </lineage>
</organism>
<accession>A0A091CTR1</accession>
<protein>
    <submittedName>
        <fullName evidence="2">Alpha-crystallin B chain</fullName>
    </submittedName>
</protein>
<feature type="region of interest" description="Disordered" evidence="1">
    <location>
        <begin position="27"/>
        <end position="72"/>
    </location>
</feature>
<evidence type="ECO:0000313" key="3">
    <source>
        <dbReference type="Proteomes" id="UP000028990"/>
    </source>
</evidence>
<feature type="compositionally biased region" description="Low complexity" evidence="1">
    <location>
        <begin position="40"/>
        <end position="49"/>
    </location>
</feature>
<sequence length="217" mass="23484">MIIMFASYKTVARERTDHELMVRASAQAQIEKSGAEEPADPSSSSAMDMASHRPGSDPRSFPSPPQPPQVFGEHLLESDLFPTPLPRAPASFGTLFPAGTQLGYTGLSEMCTEKDRFSVSLDVKPLAPGKLQVRVLGDVIPGHGRQEERLAEHGFISWGSQEKPIPAGVGPLALTYFFPALRWRPGCEGPRTQVSGPKATILILREEKPAVATAPEK</sequence>
<gene>
    <name evidence="2" type="ORF">H920_16919</name>
</gene>
<reference evidence="2 3" key="1">
    <citation type="submission" date="2013-11" db="EMBL/GenBank/DDBJ databases">
        <title>The Damaraland mole rat (Fukomys damarensis) genome and evolution of African mole rats.</title>
        <authorList>
            <person name="Gladyshev V.N."/>
            <person name="Fang X."/>
        </authorList>
    </citation>
    <scope>NUCLEOTIDE SEQUENCE [LARGE SCALE GENOMIC DNA]</scope>
    <source>
        <tissue evidence="2">Liver</tissue>
    </source>
</reference>
<proteinExistence type="predicted"/>